<dbReference type="EMBL" id="CAMPGE010003733">
    <property type="protein sequence ID" value="CAI2362579.1"/>
    <property type="molecule type" value="Genomic_DNA"/>
</dbReference>
<dbReference type="AlphaFoldDB" id="A0AAD1X6I3"/>
<sequence>MPNITQTSTKNFNIIFKNKYLFENLKKKLKSVAGQKGSKSSLKTKIPSFSSKKTLKVKFSEKSISINNAKKILGESKFEIEHTPHKEVFQSLSVNKGYPSSKKMVRLPKFEKLPIDLSQIPSANGFTPRDLKESRNSKRVKKREFVTLENVRSPNTSRSFFKVFSNSQSHLDNSQIGSNDSFLTHLDKRFTKLKNYATRLQSPKHGPSKAQLLEGCIKMQKIKESNRRQHANNSNYIDNTRNLPLLDMKKFWSDKPEHRNTKSKLEIYKDSKIDDCQDQSVRTARESDQKFLDKKLMLPDVKSDKFKLILDPFKQVSSFRRLKKSDIKGNIKKILLKKSHKKSGSSQKSLSISDFDLFEAINKVHRIEEGDRKHQDFAFITKSIEGIVKDKIKFEISNSKFTAIIDSISKSVTTRVVFKNELLFSGNEDVSGVYVLLDGKIGVTDDTASEKITEKLKSDDTNIDLTPLCNEIITEAYTFICEAQIAKEEKFINTTVGLHFPFSRLIHIPKRHYLSLLKHIWDSFPERKGKYISEKSEID</sequence>
<name>A0AAD1X6I3_EUPCR</name>
<evidence type="ECO:0008006" key="3">
    <source>
        <dbReference type="Google" id="ProtNLM"/>
    </source>
</evidence>
<dbReference type="Proteomes" id="UP001295684">
    <property type="component" value="Unassembled WGS sequence"/>
</dbReference>
<gene>
    <name evidence="1" type="ORF">ECRASSUSDP1_LOCUS3903</name>
</gene>
<evidence type="ECO:0000313" key="2">
    <source>
        <dbReference type="Proteomes" id="UP001295684"/>
    </source>
</evidence>
<protein>
    <recommendedName>
        <fullName evidence="3">Cyclic nucleotide-binding domain-containing protein</fullName>
    </recommendedName>
</protein>
<evidence type="ECO:0000313" key="1">
    <source>
        <dbReference type="EMBL" id="CAI2362579.1"/>
    </source>
</evidence>
<accession>A0AAD1X6I3</accession>
<keyword evidence="2" id="KW-1185">Reference proteome</keyword>
<proteinExistence type="predicted"/>
<organism evidence="1 2">
    <name type="scientific">Euplotes crassus</name>
    <dbReference type="NCBI Taxonomy" id="5936"/>
    <lineage>
        <taxon>Eukaryota</taxon>
        <taxon>Sar</taxon>
        <taxon>Alveolata</taxon>
        <taxon>Ciliophora</taxon>
        <taxon>Intramacronucleata</taxon>
        <taxon>Spirotrichea</taxon>
        <taxon>Hypotrichia</taxon>
        <taxon>Euplotida</taxon>
        <taxon>Euplotidae</taxon>
        <taxon>Moneuplotes</taxon>
    </lineage>
</organism>
<comment type="caution">
    <text evidence="1">The sequence shown here is derived from an EMBL/GenBank/DDBJ whole genome shotgun (WGS) entry which is preliminary data.</text>
</comment>
<reference evidence="1" key="1">
    <citation type="submission" date="2023-07" db="EMBL/GenBank/DDBJ databases">
        <authorList>
            <consortium name="AG Swart"/>
            <person name="Singh M."/>
            <person name="Singh A."/>
            <person name="Seah K."/>
            <person name="Emmerich C."/>
        </authorList>
    </citation>
    <scope>NUCLEOTIDE SEQUENCE</scope>
    <source>
        <strain evidence="1">DP1</strain>
    </source>
</reference>